<evidence type="ECO:0000256" key="1">
    <source>
        <dbReference type="ARBA" id="ARBA00004651"/>
    </source>
</evidence>
<dbReference type="PANTHER" id="PTHR32322">
    <property type="entry name" value="INNER MEMBRANE TRANSPORTER"/>
    <property type="match status" value="1"/>
</dbReference>
<dbReference type="SUPFAM" id="SSF103481">
    <property type="entry name" value="Multidrug resistance efflux transporter EmrE"/>
    <property type="match status" value="2"/>
</dbReference>
<feature type="transmembrane region" description="Helical" evidence="7">
    <location>
        <begin position="206"/>
        <end position="227"/>
    </location>
</feature>
<keyword evidence="5 7" id="KW-1133">Transmembrane helix</keyword>
<dbReference type="InterPro" id="IPR037185">
    <property type="entry name" value="EmrE-like"/>
</dbReference>
<keyword evidence="4 7" id="KW-0812">Transmembrane</keyword>
<keyword evidence="10" id="KW-1185">Reference proteome</keyword>
<dbReference type="InterPro" id="IPR000620">
    <property type="entry name" value="EamA_dom"/>
</dbReference>
<dbReference type="EMBL" id="RJSE01000007">
    <property type="protein sequence ID" value="RNL61908.1"/>
    <property type="molecule type" value="Genomic_DNA"/>
</dbReference>
<feature type="transmembrane region" description="Helical" evidence="7">
    <location>
        <begin position="121"/>
        <end position="141"/>
    </location>
</feature>
<dbReference type="GO" id="GO:0005886">
    <property type="term" value="C:plasma membrane"/>
    <property type="evidence" value="ECO:0007669"/>
    <property type="project" value="UniProtKB-SubCell"/>
</dbReference>
<feature type="transmembrane region" description="Helical" evidence="7">
    <location>
        <begin position="277"/>
        <end position="297"/>
    </location>
</feature>
<reference evidence="9 10" key="1">
    <citation type="submission" date="2018-11" db="EMBL/GenBank/DDBJ databases">
        <authorList>
            <person name="Li F."/>
        </authorList>
    </citation>
    <scope>NUCLEOTIDE SEQUENCE [LARGE SCALE GENOMIC DNA]</scope>
    <source>
        <strain evidence="9 10">Gsoil 097</strain>
    </source>
</reference>
<feature type="transmembrane region" description="Helical" evidence="7">
    <location>
        <begin position="247"/>
        <end position="270"/>
    </location>
</feature>
<organism evidence="9 10">
    <name type="scientific">Nocardioides marmoriginsengisoli</name>
    <dbReference type="NCBI Taxonomy" id="661483"/>
    <lineage>
        <taxon>Bacteria</taxon>
        <taxon>Bacillati</taxon>
        <taxon>Actinomycetota</taxon>
        <taxon>Actinomycetes</taxon>
        <taxon>Propionibacteriales</taxon>
        <taxon>Nocardioidaceae</taxon>
        <taxon>Nocardioides</taxon>
    </lineage>
</organism>
<dbReference type="Proteomes" id="UP000267128">
    <property type="component" value="Unassembled WGS sequence"/>
</dbReference>
<feature type="transmembrane region" description="Helical" evidence="7">
    <location>
        <begin position="150"/>
        <end position="172"/>
    </location>
</feature>
<name>A0A3N0CEQ1_9ACTN</name>
<dbReference type="PANTHER" id="PTHR32322:SF18">
    <property type="entry name" value="S-ADENOSYLMETHIONINE_S-ADENOSYLHOMOCYSTEINE TRANSPORTER"/>
    <property type="match status" value="1"/>
</dbReference>
<evidence type="ECO:0000313" key="10">
    <source>
        <dbReference type="Proteomes" id="UP000267128"/>
    </source>
</evidence>
<sequence>MEIGSKIHCPQGLSTGVLAIGAAVLSRHPATGYLAAVSSAVTFGLSGPVAQPLLLSGWSPAAVVLARIVLGTTITLPFALRIAPPLRTWTWQEVRAILVYGAVAIAGTQFCSYSAVARMEVAPALLIQYSAPIAILAWLWFRHGHRPPPLALGGCLVAFAGLAMVLGLFSGVQLDRVGVIWASLGMVGTAIYFLESSNTRTSLPPLALVSFGLVLSFVVLGGAGLVGAVPLEASTSSVTYLGTEVAYWVPLVTLGILASGFAYVTGVVAARRLGARTASFVALLEVVSSLAWVTVLSSQGPTTPQWAGCTLILAGIILIKLVEPVVAAEEPALGPHS</sequence>
<proteinExistence type="inferred from homology"/>
<feature type="transmembrane region" description="Helical" evidence="7">
    <location>
        <begin position="94"/>
        <end position="115"/>
    </location>
</feature>
<evidence type="ECO:0000313" key="9">
    <source>
        <dbReference type="EMBL" id="RNL61908.1"/>
    </source>
</evidence>
<feature type="transmembrane region" description="Helical" evidence="7">
    <location>
        <begin position="178"/>
        <end position="194"/>
    </location>
</feature>
<keyword evidence="3" id="KW-1003">Cell membrane</keyword>
<feature type="domain" description="EamA" evidence="8">
    <location>
        <begin position="31"/>
        <end position="166"/>
    </location>
</feature>
<dbReference type="OrthoDB" id="154915at2"/>
<evidence type="ECO:0000256" key="2">
    <source>
        <dbReference type="ARBA" id="ARBA00007362"/>
    </source>
</evidence>
<gene>
    <name evidence="9" type="ORF">EFK50_08740</name>
</gene>
<feature type="domain" description="EamA" evidence="8">
    <location>
        <begin position="177"/>
        <end position="319"/>
    </location>
</feature>
<feature type="transmembrane region" description="Helical" evidence="7">
    <location>
        <begin position="303"/>
        <end position="322"/>
    </location>
</feature>
<evidence type="ECO:0000256" key="4">
    <source>
        <dbReference type="ARBA" id="ARBA00022692"/>
    </source>
</evidence>
<evidence type="ECO:0000256" key="6">
    <source>
        <dbReference type="ARBA" id="ARBA00023136"/>
    </source>
</evidence>
<comment type="similarity">
    <text evidence="2">Belongs to the EamA transporter family.</text>
</comment>
<dbReference type="InterPro" id="IPR050638">
    <property type="entry name" value="AA-Vitamin_Transporters"/>
</dbReference>
<comment type="subcellular location">
    <subcellularLocation>
        <location evidence="1">Cell membrane</location>
        <topology evidence="1">Multi-pass membrane protein</topology>
    </subcellularLocation>
</comment>
<dbReference type="Pfam" id="PF00892">
    <property type="entry name" value="EamA"/>
    <property type="match status" value="2"/>
</dbReference>
<accession>A0A3N0CEQ1</accession>
<evidence type="ECO:0000256" key="5">
    <source>
        <dbReference type="ARBA" id="ARBA00022989"/>
    </source>
</evidence>
<evidence type="ECO:0000256" key="3">
    <source>
        <dbReference type="ARBA" id="ARBA00022475"/>
    </source>
</evidence>
<protein>
    <submittedName>
        <fullName evidence="9">EamA family transporter</fullName>
    </submittedName>
</protein>
<evidence type="ECO:0000256" key="7">
    <source>
        <dbReference type="SAM" id="Phobius"/>
    </source>
</evidence>
<evidence type="ECO:0000259" key="8">
    <source>
        <dbReference type="Pfam" id="PF00892"/>
    </source>
</evidence>
<dbReference type="AlphaFoldDB" id="A0A3N0CEQ1"/>
<feature type="transmembrane region" description="Helical" evidence="7">
    <location>
        <begin position="61"/>
        <end position="82"/>
    </location>
</feature>
<comment type="caution">
    <text evidence="9">The sequence shown here is derived from an EMBL/GenBank/DDBJ whole genome shotgun (WGS) entry which is preliminary data.</text>
</comment>
<keyword evidence="6 7" id="KW-0472">Membrane</keyword>